<gene>
    <name evidence="1" type="ORF">ST44_02210</name>
</gene>
<organism evidence="1 2">
    <name type="scientific">Prevotella pectinovora</name>
    <dbReference type="NCBI Taxonomy" id="1602169"/>
    <lineage>
        <taxon>Bacteria</taxon>
        <taxon>Pseudomonadati</taxon>
        <taxon>Bacteroidota</taxon>
        <taxon>Bacteroidia</taxon>
        <taxon>Bacteroidales</taxon>
        <taxon>Prevotellaceae</taxon>
        <taxon>Prevotella</taxon>
    </lineage>
</organism>
<reference evidence="1 2" key="1">
    <citation type="submission" date="2015-01" db="EMBL/GenBank/DDBJ databases">
        <title>Comparative genomics of non-oral Prevotella species.</title>
        <authorList>
            <person name="Accetto T."/>
            <person name="Nograsek B."/>
            <person name="Avgustin G."/>
        </authorList>
    </citation>
    <scope>NUCLEOTIDE SEQUENCE [LARGE SCALE GENOMIC DNA]</scope>
    <source>
        <strain evidence="1 2">P5-119</strain>
    </source>
</reference>
<evidence type="ECO:0000313" key="1">
    <source>
        <dbReference type="EMBL" id="KIP64471.1"/>
    </source>
</evidence>
<sequence>MGWYDLTSRQQELDRKIENSGIKLDSSNSCLKKVMRAIGASSSEEDYVKSRIALRLKTQTLLDDTDDFINRTEKMLDDFKKDDEKWEREGRKLGFKFWD</sequence>
<dbReference type="AlphaFoldDB" id="A0A0D0HF67"/>
<comment type="caution">
    <text evidence="1">The sequence shown here is derived from an EMBL/GenBank/DDBJ whole genome shotgun (WGS) entry which is preliminary data.</text>
</comment>
<protein>
    <submittedName>
        <fullName evidence="1">Uncharacterized protein</fullName>
    </submittedName>
</protein>
<keyword evidence="2" id="KW-1185">Reference proteome</keyword>
<dbReference type="EMBL" id="JXQK01000020">
    <property type="protein sequence ID" value="KIP64471.1"/>
    <property type="molecule type" value="Genomic_DNA"/>
</dbReference>
<proteinExistence type="predicted"/>
<name>A0A0D0HF67_9BACT</name>
<dbReference type="STRING" id="1602171.ST44_02210"/>
<accession>A0A0D0HF67</accession>
<evidence type="ECO:0000313" key="2">
    <source>
        <dbReference type="Proteomes" id="UP000032046"/>
    </source>
</evidence>
<dbReference type="Proteomes" id="UP000032046">
    <property type="component" value="Unassembled WGS sequence"/>
</dbReference>
<dbReference type="RefSeq" id="WP_042517701.1">
    <property type="nucleotide sequence ID" value="NZ_JXQK01000020.1"/>
</dbReference>